<keyword evidence="2" id="KW-0808">Transferase</keyword>
<dbReference type="Proteomes" id="UP000339690">
    <property type="component" value="Chromosome"/>
</dbReference>
<reference evidence="2 3" key="1">
    <citation type="submission" date="2019-11" db="EMBL/GenBank/DDBJ databases">
        <title>Gracilibacillus salitolerans sp. nov., a moderate halophile isolated from a saline soil in northwest China.</title>
        <authorList>
            <person name="Gan L."/>
        </authorList>
    </citation>
    <scope>NUCLEOTIDE SEQUENCE [LARGE SCALE GENOMIC DNA]</scope>
    <source>
        <strain evidence="2 3">SCU50</strain>
    </source>
</reference>
<protein>
    <submittedName>
        <fullName evidence="2">Glycosyltransferase</fullName>
    </submittedName>
</protein>
<keyword evidence="3" id="KW-1185">Reference proteome</keyword>
<proteinExistence type="predicted"/>
<evidence type="ECO:0000313" key="3">
    <source>
        <dbReference type="Proteomes" id="UP000339690"/>
    </source>
</evidence>
<feature type="domain" description="Glycosyl transferase family 1" evidence="1">
    <location>
        <begin position="211"/>
        <end position="370"/>
    </location>
</feature>
<dbReference type="GO" id="GO:0016757">
    <property type="term" value="F:glycosyltransferase activity"/>
    <property type="evidence" value="ECO:0007669"/>
    <property type="project" value="InterPro"/>
</dbReference>
<dbReference type="InterPro" id="IPR050194">
    <property type="entry name" value="Glycosyltransferase_grp1"/>
</dbReference>
<dbReference type="KEGG" id="grc:GI584_20445"/>
<dbReference type="EMBL" id="CP045915">
    <property type="protein sequence ID" value="QGH36265.1"/>
    <property type="molecule type" value="Genomic_DNA"/>
</dbReference>
<accession>A0A5Q2TNF7</accession>
<dbReference type="Pfam" id="PF00534">
    <property type="entry name" value="Glycos_transf_1"/>
    <property type="match status" value="1"/>
</dbReference>
<dbReference type="PANTHER" id="PTHR45947:SF3">
    <property type="entry name" value="SULFOQUINOVOSYL TRANSFERASE SQD2"/>
    <property type="match status" value="1"/>
</dbReference>
<evidence type="ECO:0000313" key="2">
    <source>
        <dbReference type="EMBL" id="QGH36265.1"/>
    </source>
</evidence>
<organism evidence="2 3">
    <name type="scientific">Gracilibacillus salitolerans</name>
    <dbReference type="NCBI Taxonomy" id="2663022"/>
    <lineage>
        <taxon>Bacteria</taxon>
        <taxon>Bacillati</taxon>
        <taxon>Bacillota</taxon>
        <taxon>Bacilli</taxon>
        <taxon>Bacillales</taxon>
        <taxon>Bacillaceae</taxon>
        <taxon>Gracilibacillus</taxon>
    </lineage>
</organism>
<dbReference type="InterPro" id="IPR001296">
    <property type="entry name" value="Glyco_trans_1"/>
</dbReference>
<dbReference type="RefSeq" id="WP_153792439.1">
    <property type="nucleotide sequence ID" value="NZ_CP045915.1"/>
</dbReference>
<dbReference type="PANTHER" id="PTHR45947">
    <property type="entry name" value="SULFOQUINOVOSYL TRANSFERASE SQD2"/>
    <property type="match status" value="1"/>
</dbReference>
<gene>
    <name evidence="2" type="ORF">GI584_20445</name>
</gene>
<dbReference type="AlphaFoldDB" id="A0A5Q2TNF7"/>
<sequence length="399" mass="45294">MRVLYIATSFPEPDKGATIYTDLADALHESGHEITVAVSEQAKSKKKTGIGKERGFDVLRIVTGNYYDVGLIEKGITTLKIPVLMKQGITKYIGEREFDFILFEAPPVTNAGLVAWAKRKFKCPAYLMLKDIFPQNAVDLGIMKSNSLLFKYFTGKEKRLYQTADVIGCMSSANKKYILDHNSWLDSSKVEIFPNTKKIANNTEQNGFPMRERYGIPKDACVFLFGGNMGKPQYIDILCKAVQYCKDETNIFFLFVGRGTDRYKLEQTIKDNSIKNALVIENLPRNEYEQITKECNVGLIVLDPRFTIPNYPSRILSYMEYAKPVLAVTDDVSDLKKLIADAQCGEWVYSGDVNSFVARIKEMANSEDLLVKGKNGRRYMLKHLKVEDSVDILEKHFIK</sequence>
<name>A0A5Q2TNF7_9BACI</name>
<evidence type="ECO:0000259" key="1">
    <source>
        <dbReference type="Pfam" id="PF00534"/>
    </source>
</evidence>
<dbReference type="CDD" id="cd03794">
    <property type="entry name" value="GT4_WbuB-like"/>
    <property type="match status" value="1"/>
</dbReference>
<dbReference type="SUPFAM" id="SSF53756">
    <property type="entry name" value="UDP-Glycosyltransferase/glycogen phosphorylase"/>
    <property type="match status" value="1"/>
</dbReference>
<dbReference type="Gene3D" id="3.40.50.2000">
    <property type="entry name" value="Glycogen Phosphorylase B"/>
    <property type="match status" value="2"/>
</dbReference>